<keyword evidence="1" id="KW-1133">Transmembrane helix</keyword>
<evidence type="ECO:0000256" key="1">
    <source>
        <dbReference type="SAM" id="Phobius"/>
    </source>
</evidence>
<dbReference type="PANTHER" id="PTHR36115">
    <property type="entry name" value="PROLINE-RICH ANTIGEN HOMOLOG-RELATED"/>
    <property type="match status" value="1"/>
</dbReference>
<comment type="caution">
    <text evidence="2">The sequence shown here is derived from an EMBL/GenBank/DDBJ whole genome shotgun (WGS) entry which is preliminary data.</text>
</comment>
<dbReference type="AlphaFoldDB" id="A0A852W6H6"/>
<feature type="transmembrane region" description="Helical" evidence="1">
    <location>
        <begin position="74"/>
        <end position="100"/>
    </location>
</feature>
<dbReference type="GeneID" id="98054673"/>
<keyword evidence="5" id="KW-1185">Reference proteome</keyword>
<dbReference type="Proteomes" id="UP000549695">
    <property type="component" value="Unassembled WGS sequence"/>
</dbReference>
<keyword evidence="1" id="KW-0812">Transmembrane</keyword>
<accession>A0AA44ZNN2</accession>
<dbReference type="InterPro" id="IPR016795">
    <property type="entry name" value="UCP021697"/>
</dbReference>
<evidence type="ECO:0000313" key="4">
    <source>
        <dbReference type="Proteomes" id="UP000232453"/>
    </source>
</evidence>
<dbReference type="Proteomes" id="UP000232453">
    <property type="component" value="Unassembled WGS sequence"/>
</dbReference>
<keyword evidence="1" id="KW-0472">Membrane</keyword>
<dbReference type="RefSeq" id="WP_073574170.1">
    <property type="nucleotide sequence ID" value="NZ_BAAAJZ010000007.1"/>
</dbReference>
<name>A0A852W6H6_PSEA5</name>
<reference evidence="2 5" key="1">
    <citation type="submission" date="2020-07" db="EMBL/GenBank/DDBJ databases">
        <title>Sequencing the genomes of 1000 actinobacteria strains.</title>
        <authorList>
            <person name="Klenk H.-P."/>
        </authorList>
    </citation>
    <scope>NUCLEOTIDE SEQUENCE [LARGE SCALE GENOMIC DNA]</scope>
    <source>
        <strain evidence="3 4">DSM 44104</strain>
        <strain evidence="2 5">DSM 44749</strain>
    </source>
</reference>
<dbReference type="EMBL" id="JACCCZ010000001">
    <property type="protein sequence ID" value="NYG04727.1"/>
    <property type="molecule type" value="Genomic_DNA"/>
</dbReference>
<accession>A0A852W6H6</accession>
<dbReference type="PANTHER" id="PTHR36115:SF6">
    <property type="entry name" value="PROLINE-RICH ANTIGEN HOMOLOG"/>
    <property type="match status" value="1"/>
</dbReference>
<sequence length="156" mass="16658">MARWIESWLPGSSAGGSAPAGHPGERFGLPATGHYSVAGFGRRVAGVCLDWFLSYLLVLLVAGVDALGTPEFSWWVLGTWFVITALSVSVLGTAPGHLALGMRVARTDMATHVGVPRALLRTAMIAVVLPPFLRDTDGRGWHDRASRTVVVRVLRG</sequence>
<dbReference type="PIRSF" id="PIRSF021697">
    <property type="entry name" value="UCP021697"/>
    <property type="match status" value="1"/>
</dbReference>
<dbReference type="EMBL" id="PHUJ01000003">
    <property type="protein sequence ID" value="PKB29755.1"/>
    <property type="molecule type" value="Genomic_DNA"/>
</dbReference>
<evidence type="ECO:0000313" key="3">
    <source>
        <dbReference type="EMBL" id="PKB29755.1"/>
    </source>
</evidence>
<gene>
    <name evidence="3" type="ORF">ATL51_1400</name>
    <name evidence="2" type="ORF">HDA37_005012</name>
</gene>
<protein>
    <submittedName>
        <fullName evidence="2">RDD family membrane protein YckC</fullName>
    </submittedName>
</protein>
<feature type="transmembrane region" description="Helical" evidence="1">
    <location>
        <begin position="44"/>
        <end position="62"/>
    </location>
</feature>
<evidence type="ECO:0000313" key="2">
    <source>
        <dbReference type="EMBL" id="NYG04727.1"/>
    </source>
</evidence>
<dbReference type="InterPro" id="IPR051791">
    <property type="entry name" value="Pra-immunoreactive"/>
</dbReference>
<organism evidence="2 5">
    <name type="scientific">Pseudonocardia alni</name>
    <name type="common">Amycolata alni</name>
    <dbReference type="NCBI Taxonomy" id="33907"/>
    <lineage>
        <taxon>Bacteria</taxon>
        <taxon>Bacillati</taxon>
        <taxon>Actinomycetota</taxon>
        <taxon>Actinomycetes</taxon>
        <taxon>Pseudonocardiales</taxon>
        <taxon>Pseudonocardiaceae</taxon>
        <taxon>Pseudonocardia</taxon>
    </lineage>
</organism>
<evidence type="ECO:0000313" key="5">
    <source>
        <dbReference type="Proteomes" id="UP000549695"/>
    </source>
</evidence>
<proteinExistence type="predicted"/>